<name>A0A239ITP6_9FIRM</name>
<organism evidence="1 2">
    <name type="scientific">Anaerovirgula multivorans</name>
    <dbReference type="NCBI Taxonomy" id="312168"/>
    <lineage>
        <taxon>Bacteria</taxon>
        <taxon>Bacillati</taxon>
        <taxon>Bacillota</taxon>
        <taxon>Clostridia</taxon>
        <taxon>Peptostreptococcales</taxon>
        <taxon>Natronincolaceae</taxon>
        <taxon>Anaerovirgula</taxon>
    </lineage>
</organism>
<protein>
    <submittedName>
        <fullName evidence="1">Uncharacterized protein</fullName>
    </submittedName>
</protein>
<evidence type="ECO:0000313" key="2">
    <source>
        <dbReference type="Proteomes" id="UP000198304"/>
    </source>
</evidence>
<keyword evidence="2" id="KW-1185">Reference proteome</keyword>
<gene>
    <name evidence="1" type="ORF">SAMN05446037_103048</name>
</gene>
<dbReference type="Proteomes" id="UP000198304">
    <property type="component" value="Unassembled WGS sequence"/>
</dbReference>
<dbReference type="EMBL" id="FZOJ01000030">
    <property type="protein sequence ID" value="SNS96961.1"/>
    <property type="molecule type" value="Genomic_DNA"/>
</dbReference>
<dbReference type="AlphaFoldDB" id="A0A239ITP6"/>
<proteinExistence type="predicted"/>
<sequence length="113" mass="13753">MLTKSKLSHIMLIKIKYNQHIRITIPVFLGVIDELIADFKDLAWIFDRLFPSWNQKVLKWKSDYIAKHMPIENFSLELIFKLIQELFYEIRKHKRWKLVEIDAKGVYLKMEFL</sequence>
<dbReference type="OrthoDB" id="1955326at2"/>
<evidence type="ECO:0000313" key="1">
    <source>
        <dbReference type="EMBL" id="SNS96961.1"/>
    </source>
</evidence>
<accession>A0A239ITP6</accession>
<reference evidence="1 2" key="1">
    <citation type="submission" date="2017-06" db="EMBL/GenBank/DDBJ databases">
        <authorList>
            <person name="Kim H.J."/>
            <person name="Triplett B.A."/>
        </authorList>
    </citation>
    <scope>NUCLEOTIDE SEQUENCE [LARGE SCALE GENOMIC DNA]</scope>
    <source>
        <strain evidence="1 2">SCA</strain>
    </source>
</reference>
<dbReference type="RefSeq" id="WP_089284740.1">
    <property type="nucleotide sequence ID" value="NZ_FZOJ01000030.1"/>
</dbReference>